<dbReference type="EMBL" id="JACRDE010000123">
    <property type="protein sequence ID" value="MBI5248658.1"/>
    <property type="molecule type" value="Genomic_DNA"/>
</dbReference>
<dbReference type="Pfam" id="PF02635">
    <property type="entry name" value="DsrE"/>
    <property type="match status" value="1"/>
</dbReference>
<protein>
    <submittedName>
        <fullName evidence="1">DsrE family protein</fullName>
    </submittedName>
</protein>
<dbReference type="Proteomes" id="UP000807825">
    <property type="component" value="Unassembled WGS sequence"/>
</dbReference>
<accession>A0A9D6V0V2</accession>
<evidence type="ECO:0000313" key="1">
    <source>
        <dbReference type="EMBL" id="MBI5248658.1"/>
    </source>
</evidence>
<comment type="caution">
    <text evidence="1">The sequence shown here is derived from an EMBL/GenBank/DDBJ whole genome shotgun (WGS) entry which is preliminary data.</text>
</comment>
<dbReference type="GO" id="GO:0005829">
    <property type="term" value="C:cytosol"/>
    <property type="evidence" value="ECO:0007669"/>
    <property type="project" value="TreeGrafter"/>
</dbReference>
<dbReference type="PANTHER" id="PTHR34874">
    <property type="entry name" value="PROTEIN YCHN"/>
    <property type="match status" value="1"/>
</dbReference>
<dbReference type="Gene3D" id="3.40.1260.10">
    <property type="entry name" value="DsrEFH-like"/>
    <property type="match status" value="1"/>
</dbReference>
<dbReference type="SUPFAM" id="SSF75169">
    <property type="entry name" value="DsrEFH-like"/>
    <property type="match status" value="1"/>
</dbReference>
<proteinExistence type="predicted"/>
<sequence length="118" mass="13169">MAKFLFVLTRGLEAPSRATRCMQLAYMAKQEGHDVSVFLLDDAVVYAKKGMSENVVAPTGDEMSTYMEFFMREGVQLHACTPCAKARQLDEKDFIENAKLDTAKTLIAMAAESKVFTF</sequence>
<dbReference type="InterPro" id="IPR027396">
    <property type="entry name" value="DsrEFH-like"/>
</dbReference>
<evidence type="ECO:0000313" key="2">
    <source>
        <dbReference type="Proteomes" id="UP000807825"/>
    </source>
</evidence>
<dbReference type="AlphaFoldDB" id="A0A9D6V0V2"/>
<reference evidence="1" key="1">
    <citation type="submission" date="2020-07" db="EMBL/GenBank/DDBJ databases">
        <title>Huge and variable diversity of episymbiotic CPR bacteria and DPANN archaea in groundwater ecosystems.</title>
        <authorList>
            <person name="He C.Y."/>
            <person name="Keren R."/>
            <person name="Whittaker M."/>
            <person name="Farag I.F."/>
            <person name="Doudna J."/>
            <person name="Cate J.H.D."/>
            <person name="Banfield J.F."/>
        </authorList>
    </citation>
    <scope>NUCLEOTIDE SEQUENCE</scope>
    <source>
        <strain evidence="1">NC_groundwater_1664_Pr3_B-0.1um_52_9</strain>
    </source>
</reference>
<dbReference type="PANTHER" id="PTHR34874:SF1">
    <property type="entry name" value="PROTEIN YCHN"/>
    <property type="match status" value="1"/>
</dbReference>
<name>A0A9D6V0V2_9BACT</name>
<gene>
    <name evidence="1" type="ORF">HY912_04120</name>
</gene>
<organism evidence="1 2">
    <name type="scientific">Desulfomonile tiedjei</name>
    <dbReference type="NCBI Taxonomy" id="2358"/>
    <lineage>
        <taxon>Bacteria</taxon>
        <taxon>Pseudomonadati</taxon>
        <taxon>Thermodesulfobacteriota</taxon>
        <taxon>Desulfomonilia</taxon>
        <taxon>Desulfomonilales</taxon>
        <taxon>Desulfomonilaceae</taxon>
        <taxon>Desulfomonile</taxon>
    </lineage>
</organism>
<dbReference type="InterPro" id="IPR003787">
    <property type="entry name" value="Sulphur_relay_DsrE/F-like"/>
</dbReference>